<keyword evidence="1" id="KW-0812">Transmembrane</keyword>
<organism evidence="3 4">
    <name type="scientific">Gulosibacter faecalis</name>
    <dbReference type="NCBI Taxonomy" id="272240"/>
    <lineage>
        <taxon>Bacteria</taxon>
        <taxon>Bacillati</taxon>
        <taxon>Actinomycetota</taxon>
        <taxon>Actinomycetes</taxon>
        <taxon>Micrococcales</taxon>
        <taxon>Microbacteriaceae</taxon>
        <taxon>Gulosibacter</taxon>
    </lineage>
</organism>
<evidence type="ECO:0000313" key="3">
    <source>
        <dbReference type="EMBL" id="MFD2757451.1"/>
    </source>
</evidence>
<dbReference type="InterPro" id="IPR026004">
    <property type="entry name" value="Septum_form"/>
</dbReference>
<accession>A0ABW5UV52</accession>
<dbReference type="Pfam" id="PF13845">
    <property type="entry name" value="Septum_form"/>
    <property type="match status" value="1"/>
</dbReference>
<feature type="domain" description="Septum formation-related" evidence="2">
    <location>
        <begin position="53"/>
        <end position="149"/>
    </location>
</feature>
<dbReference type="EMBL" id="JBHUNE010000003">
    <property type="protein sequence ID" value="MFD2757451.1"/>
    <property type="molecule type" value="Genomic_DNA"/>
</dbReference>
<protein>
    <submittedName>
        <fullName evidence="3">Septum formation family protein</fullName>
    </submittedName>
</protein>
<reference evidence="4" key="1">
    <citation type="journal article" date="2019" name="Int. J. Syst. Evol. Microbiol.">
        <title>The Global Catalogue of Microorganisms (GCM) 10K type strain sequencing project: providing services to taxonomists for standard genome sequencing and annotation.</title>
        <authorList>
            <consortium name="The Broad Institute Genomics Platform"/>
            <consortium name="The Broad Institute Genome Sequencing Center for Infectious Disease"/>
            <person name="Wu L."/>
            <person name="Ma J."/>
        </authorList>
    </citation>
    <scope>NUCLEOTIDE SEQUENCE [LARGE SCALE GENOMIC DNA]</scope>
    <source>
        <strain evidence="4">TISTR 1514</strain>
    </source>
</reference>
<proteinExistence type="predicted"/>
<keyword evidence="1" id="KW-0472">Membrane</keyword>
<keyword evidence="1" id="KW-1133">Transmembrane helix</keyword>
<dbReference type="Proteomes" id="UP001597492">
    <property type="component" value="Unassembled WGS sequence"/>
</dbReference>
<name>A0ABW5UV52_9MICO</name>
<sequence length="162" mass="16917">MARGRAARILVVAGAVALAVGLVVGWLWRPFGTPEAAPTPTPTEAASIFDAEAGTCLAEFEDAWQAEYATTDCAGPHAAEVLGTVAIDDVVPEDELEGDAWPGDDVLAQRAVLACETLLGDDTAFDLEVRWPLEADWNAGERDYVCFAVAEPGASVTPTATG</sequence>
<dbReference type="RefSeq" id="WP_083919533.1">
    <property type="nucleotide sequence ID" value="NZ_JBHUNE010000003.1"/>
</dbReference>
<gene>
    <name evidence="3" type="ORF">ACFSW7_03540</name>
</gene>
<comment type="caution">
    <text evidence="3">The sequence shown here is derived from an EMBL/GenBank/DDBJ whole genome shotgun (WGS) entry which is preliminary data.</text>
</comment>
<keyword evidence="4" id="KW-1185">Reference proteome</keyword>
<evidence type="ECO:0000256" key="1">
    <source>
        <dbReference type="SAM" id="Phobius"/>
    </source>
</evidence>
<feature type="transmembrane region" description="Helical" evidence="1">
    <location>
        <begin position="7"/>
        <end position="28"/>
    </location>
</feature>
<evidence type="ECO:0000313" key="4">
    <source>
        <dbReference type="Proteomes" id="UP001597492"/>
    </source>
</evidence>
<evidence type="ECO:0000259" key="2">
    <source>
        <dbReference type="Pfam" id="PF13845"/>
    </source>
</evidence>